<dbReference type="Proteomes" id="UP000035642">
    <property type="component" value="Unassembled WGS sequence"/>
</dbReference>
<evidence type="ECO:0000313" key="3">
    <source>
        <dbReference type="WBParaSite" id="ACAC_0001132101-mRNA-1"/>
    </source>
</evidence>
<protein>
    <submittedName>
        <fullName evidence="3">TFIIS N-terminal domain-containing protein</fullName>
    </submittedName>
</protein>
<reference evidence="2" key="1">
    <citation type="submission" date="2012-09" db="EMBL/GenBank/DDBJ databases">
        <authorList>
            <person name="Martin A.A."/>
        </authorList>
    </citation>
    <scope>NUCLEOTIDE SEQUENCE</scope>
</reference>
<accession>A0A0K0DIZ5</accession>
<organism evidence="2 3">
    <name type="scientific">Angiostrongylus cantonensis</name>
    <name type="common">Rat lungworm</name>
    <dbReference type="NCBI Taxonomy" id="6313"/>
    <lineage>
        <taxon>Eukaryota</taxon>
        <taxon>Metazoa</taxon>
        <taxon>Ecdysozoa</taxon>
        <taxon>Nematoda</taxon>
        <taxon>Chromadorea</taxon>
        <taxon>Rhabditida</taxon>
        <taxon>Rhabditina</taxon>
        <taxon>Rhabditomorpha</taxon>
        <taxon>Strongyloidea</taxon>
        <taxon>Metastrongylidae</taxon>
        <taxon>Angiostrongylus</taxon>
    </lineage>
</organism>
<name>A0A0K0DIZ5_ANGCA</name>
<evidence type="ECO:0000256" key="1">
    <source>
        <dbReference type="SAM" id="MobiDB-lite"/>
    </source>
</evidence>
<reference evidence="3" key="2">
    <citation type="submission" date="2017-02" db="UniProtKB">
        <authorList>
            <consortium name="WormBaseParasite"/>
        </authorList>
    </citation>
    <scope>IDENTIFICATION</scope>
</reference>
<dbReference type="AlphaFoldDB" id="A0A0K0DIZ5"/>
<sequence length="94" mass="10439">MSLLIDKWSDAVDDCRRGETARRRSIGEVEQERSGCCAGCQPDGRRSVPVADDAAEDVPPRDRWPRGSGSWRQTVVVGVEPPAKKNTCQWRTAI</sequence>
<keyword evidence="2" id="KW-1185">Reference proteome</keyword>
<proteinExistence type="predicted"/>
<evidence type="ECO:0000313" key="2">
    <source>
        <dbReference type="Proteomes" id="UP000035642"/>
    </source>
</evidence>
<dbReference type="WBParaSite" id="ACAC_0001132101-mRNA-1">
    <property type="protein sequence ID" value="ACAC_0001132101-mRNA-1"/>
    <property type="gene ID" value="ACAC_0001132101"/>
</dbReference>
<feature type="region of interest" description="Disordered" evidence="1">
    <location>
        <begin position="47"/>
        <end position="70"/>
    </location>
</feature>